<dbReference type="Proteomes" id="UP000184073">
    <property type="component" value="Unassembled WGS sequence"/>
</dbReference>
<evidence type="ECO:0000256" key="7">
    <source>
        <dbReference type="ARBA" id="ARBA00023274"/>
    </source>
</evidence>
<evidence type="ECO:0000313" key="12">
    <source>
        <dbReference type="Proteomes" id="UP000184073"/>
    </source>
</evidence>
<evidence type="ECO:0000256" key="8">
    <source>
        <dbReference type="ARBA" id="ARBA00035190"/>
    </source>
</evidence>
<dbReference type="PANTHER" id="PTHR13124">
    <property type="entry name" value="39S RIBOSOMAL PROTEIN L46, MITOCHONDRIAL PRECURSOR-RELATED"/>
    <property type="match status" value="1"/>
</dbReference>
<comment type="similarity">
    <text evidence="2">Belongs to the CAF1 family.</text>
</comment>
<dbReference type="PANTHER" id="PTHR13124:SF12">
    <property type="entry name" value="LARGE RIBOSOMAL SUBUNIT PROTEIN ML46"/>
    <property type="match status" value="1"/>
</dbReference>
<reference evidence="12" key="1">
    <citation type="journal article" date="2017" name="Genome Biol.">
        <title>Comparative genomics reveals high biological diversity and specific adaptations in the industrially and medically important fungal genus Aspergillus.</title>
        <authorList>
            <person name="de Vries R.P."/>
            <person name="Riley R."/>
            <person name="Wiebenga A."/>
            <person name="Aguilar-Osorio G."/>
            <person name="Amillis S."/>
            <person name="Uchima C.A."/>
            <person name="Anderluh G."/>
            <person name="Asadollahi M."/>
            <person name="Askin M."/>
            <person name="Barry K."/>
            <person name="Battaglia E."/>
            <person name="Bayram O."/>
            <person name="Benocci T."/>
            <person name="Braus-Stromeyer S.A."/>
            <person name="Caldana C."/>
            <person name="Canovas D."/>
            <person name="Cerqueira G.C."/>
            <person name="Chen F."/>
            <person name="Chen W."/>
            <person name="Choi C."/>
            <person name="Clum A."/>
            <person name="Dos Santos R.A."/>
            <person name="Damasio A.R."/>
            <person name="Diallinas G."/>
            <person name="Emri T."/>
            <person name="Fekete E."/>
            <person name="Flipphi M."/>
            <person name="Freyberg S."/>
            <person name="Gallo A."/>
            <person name="Gournas C."/>
            <person name="Habgood R."/>
            <person name="Hainaut M."/>
            <person name="Harispe M.L."/>
            <person name="Henrissat B."/>
            <person name="Hilden K.S."/>
            <person name="Hope R."/>
            <person name="Hossain A."/>
            <person name="Karabika E."/>
            <person name="Karaffa L."/>
            <person name="Karanyi Z."/>
            <person name="Krasevec N."/>
            <person name="Kuo A."/>
            <person name="Kusch H."/>
            <person name="LaButti K."/>
            <person name="Lagendijk E.L."/>
            <person name="Lapidus A."/>
            <person name="Levasseur A."/>
            <person name="Lindquist E."/>
            <person name="Lipzen A."/>
            <person name="Logrieco A.F."/>
            <person name="MacCabe A."/>
            <person name="Maekelae M.R."/>
            <person name="Malavazi I."/>
            <person name="Melin P."/>
            <person name="Meyer V."/>
            <person name="Mielnichuk N."/>
            <person name="Miskei M."/>
            <person name="Molnar A.P."/>
            <person name="Mule G."/>
            <person name="Ngan C.Y."/>
            <person name="Orejas M."/>
            <person name="Orosz E."/>
            <person name="Ouedraogo J.P."/>
            <person name="Overkamp K.M."/>
            <person name="Park H.-S."/>
            <person name="Perrone G."/>
            <person name="Piumi F."/>
            <person name="Punt P.J."/>
            <person name="Ram A.F."/>
            <person name="Ramon A."/>
            <person name="Rauscher S."/>
            <person name="Record E."/>
            <person name="Riano-Pachon D.M."/>
            <person name="Robert V."/>
            <person name="Roehrig J."/>
            <person name="Ruller R."/>
            <person name="Salamov A."/>
            <person name="Salih N.S."/>
            <person name="Samson R.A."/>
            <person name="Sandor E."/>
            <person name="Sanguinetti M."/>
            <person name="Schuetze T."/>
            <person name="Sepcic K."/>
            <person name="Shelest E."/>
            <person name="Sherlock G."/>
            <person name="Sophianopoulou V."/>
            <person name="Squina F.M."/>
            <person name="Sun H."/>
            <person name="Susca A."/>
            <person name="Todd R.B."/>
            <person name="Tsang A."/>
            <person name="Unkles S.E."/>
            <person name="van de Wiele N."/>
            <person name="van Rossen-Uffink D."/>
            <person name="Oliveira J.V."/>
            <person name="Vesth T.C."/>
            <person name="Visser J."/>
            <person name="Yu J.-H."/>
            <person name="Zhou M."/>
            <person name="Andersen M.R."/>
            <person name="Archer D.B."/>
            <person name="Baker S.E."/>
            <person name="Benoit I."/>
            <person name="Brakhage A.A."/>
            <person name="Braus G.H."/>
            <person name="Fischer R."/>
            <person name="Frisvad J.C."/>
            <person name="Goldman G.H."/>
            <person name="Houbraken J."/>
            <person name="Oakley B."/>
            <person name="Pocsi I."/>
            <person name="Scazzocchio C."/>
            <person name="Seiboth B."/>
            <person name="vanKuyk P.A."/>
            <person name="Wortman J."/>
            <person name="Dyer P.S."/>
            <person name="Grigoriev I.V."/>
        </authorList>
    </citation>
    <scope>NUCLEOTIDE SEQUENCE [LARGE SCALE GENOMIC DNA]</scope>
    <source>
        <strain evidence="12">CBS 583.65</strain>
    </source>
</reference>
<comment type="subcellular location">
    <subcellularLocation>
        <location evidence="1">Mitochondrion</location>
    </subcellularLocation>
</comment>
<dbReference type="GO" id="GO:0005743">
    <property type="term" value="C:mitochondrial inner membrane"/>
    <property type="evidence" value="ECO:0007669"/>
    <property type="project" value="UniProtKB-ARBA"/>
</dbReference>
<dbReference type="STRING" id="1036611.A0A1L9PCX6"/>
<dbReference type="SUPFAM" id="SSF55811">
    <property type="entry name" value="Nudix"/>
    <property type="match status" value="1"/>
</dbReference>
<evidence type="ECO:0000256" key="2">
    <source>
        <dbReference type="ARBA" id="ARBA00008372"/>
    </source>
</evidence>
<dbReference type="AlphaFoldDB" id="A0A1L9PCX6"/>
<dbReference type="Gene3D" id="3.90.79.10">
    <property type="entry name" value="Nucleoside Triphosphate Pyrophosphohydrolase"/>
    <property type="match status" value="1"/>
</dbReference>
<dbReference type="GO" id="GO:0005762">
    <property type="term" value="C:mitochondrial large ribosomal subunit"/>
    <property type="evidence" value="ECO:0007669"/>
    <property type="project" value="TreeGrafter"/>
</dbReference>
<dbReference type="InterPro" id="IPR021757">
    <property type="entry name" value="Ribosomal_mL46_N"/>
</dbReference>
<feature type="compositionally biased region" description="Polar residues" evidence="9">
    <location>
        <begin position="687"/>
        <end position="697"/>
    </location>
</feature>
<keyword evidence="7" id="KW-0687">Ribonucleoprotein</keyword>
<evidence type="ECO:0000256" key="6">
    <source>
        <dbReference type="ARBA" id="ARBA00023128"/>
    </source>
</evidence>
<dbReference type="InterPro" id="IPR036397">
    <property type="entry name" value="RNaseH_sf"/>
</dbReference>
<dbReference type="SUPFAM" id="SSF53098">
    <property type="entry name" value="Ribonuclease H-like"/>
    <property type="match status" value="1"/>
</dbReference>
<organism evidence="11 12">
    <name type="scientific">Aspergillus versicolor CBS 583.65</name>
    <dbReference type="NCBI Taxonomy" id="1036611"/>
    <lineage>
        <taxon>Eukaryota</taxon>
        <taxon>Fungi</taxon>
        <taxon>Dikarya</taxon>
        <taxon>Ascomycota</taxon>
        <taxon>Pezizomycotina</taxon>
        <taxon>Eurotiomycetes</taxon>
        <taxon>Eurotiomycetidae</taxon>
        <taxon>Eurotiales</taxon>
        <taxon>Aspergillaceae</taxon>
        <taxon>Aspergillus</taxon>
        <taxon>Aspergillus subgen. Nidulantes</taxon>
    </lineage>
</organism>
<keyword evidence="4" id="KW-0809">Transit peptide</keyword>
<evidence type="ECO:0000256" key="3">
    <source>
        <dbReference type="ARBA" id="ARBA00009070"/>
    </source>
</evidence>
<evidence type="ECO:0000256" key="5">
    <source>
        <dbReference type="ARBA" id="ARBA00022980"/>
    </source>
</evidence>
<comment type="similarity">
    <text evidence="3">Belongs to the mitochondrion-specific ribosomal protein mL46 family.</text>
</comment>
<dbReference type="FunFam" id="3.90.79.10:FF:000018">
    <property type="entry name" value="39S ribosomal protein L46, mitochondrial"/>
    <property type="match status" value="1"/>
</dbReference>
<dbReference type="OrthoDB" id="414075at2759"/>
<feature type="domain" description="Large ribosomal subunit protein mL46 N-terminal" evidence="10">
    <location>
        <begin position="582"/>
        <end position="715"/>
    </location>
</feature>
<dbReference type="Pfam" id="PF04857">
    <property type="entry name" value="CAF1"/>
    <property type="match status" value="1"/>
</dbReference>
<evidence type="ECO:0000259" key="10">
    <source>
        <dbReference type="Pfam" id="PF11788"/>
    </source>
</evidence>
<gene>
    <name evidence="11" type="ORF">ASPVEDRAFT_50836</name>
</gene>
<evidence type="ECO:0000313" key="11">
    <source>
        <dbReference type="EMBL" id="OJI99369.1"/>
    </source>
</evidence>
<evidence type="ECO:0000256" key="4">
    <source>
        <dbReference type="ARBA" id="ARBA00022946"/>
    </source>
</evidence>
<proteinExistence type="inferred from homology"/>
<dbReference type="GO" id="GO:0003735">
    <property type="term" value="F:structural constituent of ribosome"/>
    <property type="evidence" value="ECO:0007669"/>
    <property type="project" value="InterPro"/>
</dbReference>
<sequence length="857" mass="97138">MDVTTQTFPYHLARMLQDLASSVFVSIDLEFSGIPKAQQGRAGPPQSLQQRYQEVKESASQYQILQVGLTFCHEDAEAAQYTLKPYNLYLSPIIDRRLEVERNWSFQSSAVEFLLENKFSMDSLYRTGVTYISREEEEKAISIAVQRNKPSTAQTSMNVKETDYESLAFLILARMLINNWIALGDKRDGYLNIPPPSSQINSQGLKGMPSVLNRFQKRLVHQLVEVEYPGYVTIGRPTFVQIVHYDEDRENAIRDKRVQRVRERVWNETGFRWIAEALAGGDLSNLSPGYFGAIRANMGPVGQGETLKDFVGNFKKNLKAHRPVLVGHNLFMDLIYFFRCFFGPLPDSVEDFQTMVHEHFPVLIDTKYLATHNCGSINPRSSLQEINDSLLQIPNPEIIIHPHFARYHIEKPDHEAGYDSLLTAQVFIKLSAQLDEGHQVGLVTPLLTTGSQTTEQAGLHNRLVQLQVKETRAGLSSAIDNDSDSMRSDEVLGEYGSAVEIRQAKKGHLIPRPGFQFWKVYGNKLRVFGTEERVCPSIAEQRVCRSCQETLGRRSYASAATPISPAPSSSNSTTFPVVNPSYTINAGVLLSRPPQITRDLTDFEKAYYFYQKRLNERQALPFTKYFYFKRGTPVDEDWKRKIRERQTPARDIGNYNAYSKEAWNDELLVGSPESEPANVVETLISDAESTANNTSQDTSKKEEIPRPHPRVTEADQKGDTRSLNRALQRTLYLLVQSKEGYWKLPSSPVATDETLRLAAERTLEQSAGVNMNTFMVGYHPAGHYVYNARKPKTDESTGVTVAGEKTFFLKGRIMAGQADLSANVQNLQDFKWLAKEELKKFLLPQYYASIKNMLAER</sequence>
<keyword evidence="6" id="KW-0496">Mitochondrion</keyword>
<keyword evidence="12" id="KW-1185">Reference proteome</keyword>
<dbReference type="InterPro" id="IPR012337">
    <property type="entry name" value="RNaseH-like_sf"/>
</dbReference>
<evidence type="ECO:0000256" key="9">
    <source>
        <dbReference type="SAM" id="MobiDB-lite"/>
    </source>
</evidence>
<dbReference type="CDD" id="cd04661">
    <property type="entry name" value="NUDIX_MRP_L46"/>
    <property type="match status" value="1"/>
</dbReference>
<dbReference type="Pfam" id="PF11788">
    <property type="entry name" value="MRP-L46"/>
    <property type="match status" value="1"/>
</dbReference>
<dbReference type="InterPro" id="IPR015797">
    <property type="entry name" value="NUDIX_hydrolase-like_dom_sf"/>
</dbReference>
<protein>
    <recommendedName>
        <fullName evidence="8">Large ribosomal subunit protein mL46</fullName>
    </recommendedName>
</protein>
<dbReference type="RefSeq" id="XP_040665132.1">
    <property type="nucleotide sequence ID" value="XM_040814382.1"/>
</dbReference>
<dbReference type="InterPro" id="IPR006941">
    <property type="entry name" value="RNase_CAF1"/>
</dbReference>
<keyword evidence="5" id="KW-0689">Ribosomal protein</keyword>
<accession>A0A1L9PCX6</accession>
<dbReference type="InterPro" id="IPR040008">
    <property type="entry name" value="Ribosomal_mL46"/>
</dbReference>
<dbReference type="GO" id="GO:0003676">
    <property type="term" value="F:nucleic acid binding"/>
    <property type="evidence" value="ECO:0007669"/>
    <property type="project" value="InterPro"/>
</dbReference>
<dbReference type="GeneID" id="63729893"/>
<dbReference type="Gene3D" id="3.30.420.10">
    <property type="entry name" value="Ribonuclease H-like superfamily/Ribonuclease H"/>
    <property type="match status" value="2"/>
</dbReference>
<evidence type="ECO:0000256" key="1">
    <source>
        <dbReference type="ARBA" id="ARBA00004173"/>
    </source>
</evidence>
<name>A0A1L9PCX6_ASPVE</name>
<feature type="compositionally biased region" description="Basic and acidic residues" evidence="9">
    <location>
        <begin position="698"/>
        <end position="722"/>
    </location>
</feature>
<dbReference type="EMBL" id="KV878126">
    <property type="protein sequence ID" value="OJI99369.1"/>
    <property type="molecule type" value="Genomic_DNA"/>
</dbReference>
<dbReference type="InterPro" id="IPR033650">
    <property type="entry name" value="Ribosomal_mL46_NUDIX"/>
</dbReference>
<dbReference type="VEuPathDB" id="FungiDB:ASPVEDRAFT_50836"/>
<feature type="region of interest" description="Disordered" evidence="9">
    <location>
        <begin position="687"/>
        <end position="722"/>
    </location>
</feature>